<protein>
    <recommendedName>
        <fullName evidence="7">DUF202 domain-containing protein</fullName>
    </recommendedName>
</protein>
<keyword evidence="5 6" id="KW-0472">Membrane</keyword>
<dbReference type="InterPro" id="IPR003807">
    <property type="entry name" value="DUF202"/>
</dbReference>
<feature type="domain" description="DUF202" evidence="7">
    <location>
        <begin position="76"/>
        <end position="149"/>
    </location>
</feature>
<evidence type="ECO:0000256" key="6">
    <source>
        <dbReference type="SAM" id="Phobius"/>
    </source>
</evidence>
<proteinExistence type="predicted"/>
<keyword evidence="9" id="KW-1185">Reference proteome</keyword>
<dbReference type="PANTHER" id="PTHR34187:SF2">
    <property type="entry name" value="DUF202 DOMAIN-CONTAINING PROTEIN"/>
    <property type="match status" value="1"/>
</dbReference>
<comment type="subcellular location">
    <subcellularLocation>
        <location evidence="1">Cell membrane</location>
        <topology evidence="1">Multi-pass membrane protein</topology>
    </subcellularLocation>
</comment>
<evidence type="ECO:0000259" key="7">
    <source>
        <dbReference type="Pfam" id="PF02656"/>
    </source>
</evidence>
<evidence type="ECO:0000256" key="5">
    <source>
        <dbReference type="ARBA" id="ARBA00023136"/>
    </source>
</evidence>
<dbReference type="AlphaFoldDB" id="A0A4P9XT52"/>
<reference evidence="9" key="1">
    <citation type="journal article" date="2018" name="Nat. Microbiol.">
        <title>Leveraging single-cell genomics to expand the fungal tree of life.</title>
        <authorList>
            <person name="Ahrendt S.R."/>
            <person name="Quandt C.A."/>
            <person name="Ciobanu D."/>
            <person name="Clum A."/>
            <person name="Salamov A."/>
            <person name="Andreopoulos B."/>
            <person name="Cheng J.F."/>
            <person name="Woyke T."/>
            <person name="Pelin A."/>
            <person name="Henrissat B."/>
            <person name="Reynolds N.K."/>
            <person name="Benny G.L."/>
            <person name="Smith M.E."/>
            <person name="James T.Y."/>
            <person name="Grigoriev I.V."/>
        </authorList>
    </citation>
    <scope>NUCLEOTIDE SEQUENCE [LARGE SCALE GENOMIC DNA]</scope>
    <source>
        <strain evidence="9">RSA 1356</strain>
    </source>
</reference>
<feature type="transmembrane region" description="Helical" evidence="6">
    <location>
        <begin position="85"/>
        <end position="104"/>
    </location>
</feature>
<evidence type="ECO:0000256" key="4">
    <source>
        <dbReference type="ARBA" id="ARBA00022989"/>
    </source>
</evidence>
<dbReference type="Pfam" id="PF02656">
    <property type="entry name" value="DUF202"/>
    <property type="match status" value="1"/>
</dbReference>
<evidence type="ECO:0000256" key="1">
    <source>
        <dbReference type="ARBA" id="ARBA00004651"/>
    </source>
</evidence>
<dbReference type="InterPro" id="IPR052053">
    <property type="entry name" value="IM_YidH-like"/>
</dbReference>
<dbReference type="Proteomes" id="UP000271241">
    <property type="component" value="Unassembled WGS sequence"/>
</dbReference>
<organism evidence="8 9">
    <name type="scientific">Thamnocephalis sphaerospora</name>
    <dbReference type="NCBI Taxonomy" id="78915"/>
    <lineage>
        <taxon>Eukaryota</taxon>
        <taxon>Fungi</taxon>
        <taxon>Fungi incertae sedis</taxon>
        <taxon>Zoopagomycota</taxon>
        <taxon>Zoopagomycotina</taxon>
        <taxon>Zoopagomycetes</taxon>
        <taxon>Zoopagales</taxon>
        <taxon>Sigmoideomycetaceae</taxon>
        <taxon>Thamnocephalis</taxon>
    </lineage>
</organism>
<feature type="transmembrane region" description="Helical" evidence="6">
    <location>
        <begin position="125"/>
        <end position="146"/>
    </location>
</feature>
<evidence type="ECO:0000313" key="8">
    <source>
        <dbReference type="EMBL" id="RKP09345.1"/>
    </source>
</evidence>
<evidence type="ECO:0000313" key="9">
    <source>
        <dbReference type="Proteomes" id="UP000271241"/>
    </source>
</evidence>
<gene>
    <name evidence="8" type="ORF">THASP1DRAFT_28869</name>
</gene>
<dbReference type="OrthoDB" id="199599at2759"/>
<keyword evidence="3 6" id="KW-0812">Transmembrane</keyword>
<keyword evidence="2" id="KW-1003">Cell membrane</keyword>
<dbReference type="PANTHER" id="PTHR34187">
    <property type="entry name" value="FGR18P"/>
    <property type="match status" value="1"/>
</dbReference>
<feature type="transmembrane region" description="Helical" evidence="6">
    <location>
        <begin position="166"/>
        <end position="186"/>
    </location>
</feature>
<keyword evidence="4 6" id="KW-1133">Transmembrane helix</keyword>
<evidence type="ECO:0000256" key="3">
    <source>
        <dbReference type="ARBA" id="ARBA00022692"/>
    </source>
</evidence>
<evidence type="ECO:0000256" key="2">
    <source>
        <dbReference type="ARBA" id="ARBA00022475"/>
    </source>
</evidence>
<name>A0A4P9XT52_9FUNG</name>
<dbReference type="GO" id="GO:0005886">
    <property type="term" value="C:plasma membrane"/>
    <property type="evidence" value="ECO:0007669"/>
    <property type="project" value="UniProtKB-SubCell"/>
</dbReference>
<dbReference type="EMBL" id="KZ992521">
    <property type="protein sequence ID" value="RKP09345.1"/>
    <property type="molecule type" value="Genomic_DNA"/>
</dbReference>
<accession>A0A4P9XT52</accession>
<sequence length="198" mass="21746">MSQLFAYCPDPASLDDPSIGTNARGDISRAEPTISCADSKKNESSQSLDEIIDDSRARRTVQYRDRLVPIAGSCARDFLANDRTFFSWLRLSTSIFMLGALVCIDFKSRIFDLNVPREQALIDRIAGVIIMALSAITIVLAIFRYARVVALLANFRQQLPERVALHWAYAGLGASIVMAAVTGLTWRDSCHGVCGTGL</sequence>